<evidence type="ECO:0000313" key="3">
    <source>
        <dbReference type="Proteomes" id="UP000184020"/>
    </source>
</evidence>
<evidence type="ECO:0000256" key="1">
    <source>
        <dbReference type="SAM" id="SignalP"/>
    </source>
</evidence>
<dbReference type="SUPFAM" id="SSF51338">
    <property type="entry name" value="Composite domain of metallo-dependent hydrolases"/>
    <property type="match status" value="1"/>
</dbReference>
<dbReference type="RefSeq" id="WP_073020989.1">
    <property type="nucleotide sequence ID" value="NZ_FQWF01000011.1"/>
</dbReference>
<organism evidence="2 3">
    <name type="scientific">Flavobacterium micromati</name>
    <dbReference type="NCBI Taxonomy" id="229205"/>
    <lineage>
        <taxon>Bacteria</taxon>
        <taxon>Pseudomonadati</taxon>
        <taxon>Bacteroidota</taxon>
        <taxon>Flavobacteriia</taxon>
        <taxon>Flavobacteriales</taxon>
        <taxon>Flavobacteriaceae</taxon>
        <taxon>Flavobacterium</taxon>
    </lineage>
</organism>
<dbReference type="InterPro" id="IPR011059">
    <property type="entry name" value="Metal-dep_hydrolase_composite"/>
</dbReference>
<accession>A0A1M5NQB6</accession>
<dbReference type="Gene3D" id="2.30.40.10">
    <property type="entry name" value="Urease, subunit C, domain 1"/>
    <property type="match status" value="1"/>
</dbReference>
<name>A0A1M5NQB6_9FLAO</name>
<dbReference type="AlphaFoldDB" id="A0A1M5NQB6"/>
<dbReference type="GO" id="GO:0016810">
    <property type="term" value="F:hydrolase activity, acting on carbon-nitrogen (but not peptide) bonds"/>
    <property type="evidence" value="ECO:0007669"/>
    <property type="project" value="InterPro"/>
</dbReference>
<evidence type="ECO:0008006" key="4">
    <source>
        <dbReference type="Google" id="ProtNLM"/>
    </source>
</evidence>
<sequence>MKSALLLVATSLFFTAASFSQDYYIHCRKILNTQSGKETDNQTIMVSKNKTIKIQDGFTPKSKIEEFEIDLKNKYVLPGLIDLHIHIIGDHDAKSHMSKYLDNENNIISKGLS</sequence>
<reference evidence="3" key="1">
    <citation type="submission" date="2016-11" db="EMBL/GenBank/DDBJ databases">
        <authorList>
            <person name="Varghese N."/>
            <person name="Submissions S."/>
        </authorList>
    </citation>
    <scope>NUCLEOTIDE SEQUENCE [LARGE SCALE GENOMIC DNA]</scope>
    <source>
        <strain evidence="3">DSM 17659</strain>
    </source>
</reference>
<dbReference type="EMBL" id="FQWF01000011">
    <property type="protein sequence ID" value="SHG91710.1"/>
    <property type="molecule type" value="Genomic_DNA"/>
</dbReference>
<dbReference type="STRING" id="229205.SAMN05444372_111160"/>
<keyword evidence="1" id="KW-0732">Signal</keyword>
<dbReference type="OrthoDB" id="9797498at2"/>
<dbReference type="Proteomes" id="UP000184020">
    <property type="component" value="Unassembled WGS sequence"/>
</dbReference>
<proteinExistence type="predicted"/>
<feature type="chain" id="PRO_5012477404" description="Amidohydrolase family protein" evidence="1">
    <location>
        <begin position="21"/>
        <end position="113"/>
    </location>
</feature>
<gene>
    <name evidence="2" type="ORF">SAMN05444372_111160</name>
</gene>
<evidence type="ECO:0000313" key="2">
    <source>
        <dbReference type="EMBL" id="SHG91710.1"/>
    </source>
</evidence>
<protein>
    <recommendedName>
        <fullName evidence="4">Amidohydrolase family protein</fullName>
    </recommendedName>
</protein>
<keyword evidence="3" id="KW-1185">Reference proteome</keyword>
<feature type="signal peptide" evidence="1">
    <location>
        <begin position="1"/>
        <end position="20"/>
    </location>
</feature>